<dbReference type="Pfam" id="PF04392">
    <property type="entry name" value="ABC_sub_bind"/>
    <property type="match status" value="1"/>
</dbReference>
<name>A0ABU2AAA5_9BURK</name>
<dbReference type="InterPro" id="IPR007487">
    <property type="entry name" value="ABC_transpt-TYRBP-like"/>
</dbReference>
<accession>A0ABU2AAA5</accession>
<gene>
    <name evidence="1" type="ORF">J2X21_002091</name>
</gene>
<dbReference type="PANTHER" id="PTHR35271:SF1">
    <property type="entry name" value="ABC TRANSPORTER, SUBSTRATE-BINDING LIPOPROTEIN"/>
    <property type="match status" value="1"/>
</dbReference>
<sequence length="331" mass="35792">MNSGQKAHPFVAWLLMLALGTMLSADSAPRLSRIDVAYLGRISPEVDMPYQYFAAALQGMPVALRSRLRVRFIAAMTTDSWRFDAAALEALQMRPAAIIAPNTAAARAFRRHHAAMPPVVFASFMDPVLYGVVASTSPRAEPITGIWITDDLDAKRLELLQDAYPGIKKVAVLMDKDWAKNSDAAARLAGAGTQLGLQVTLLFAEDAEEATRVLDGLAPDDFDAWLLPPTGLAYLSSEPLLARLRTWRKPVITGSTGDVTAGAPLSYTVDDSFRFAAMVDLLRRVLEGEPPGAIPIQRPPPPKLAVNATPRDGFPMPAPGILKRADIVVAR</sequence>
<keyword evidence="2" id="KW-1185">Reference proteome</keyword>
<evidence type="ECO:0000313" key="2">
    <source>
        <dbReference type="Proteomes" id="UP001180825"/>
    </source>
</evidence>
<dbReference type="Gene3D" id="3.40.50.2300">
    <property type="match status" value="2"/>
</dbReference>
<dbReference type="RefSeq" id="WP_310328120.1">
    <property type="nucleotide sequence ID" value="NZ_JAVDXV010000003.1"/>
</dbReference>
<reference evidence="1 2" key="1">
    <citation type="submission" date="2023-07" db="EMBL/GenBank/DDBJ databases">
        <title>Sorghum-associated microbial communities from plants grown in Nebraska, USA.</title>
        <authorList>
            <person name="Schachtman D."/>
        </authorList>
    </citation>
    <scope>NUCLEOTIDE SEQUENCE [LARGE SCALE GENOMIC DNA]</scope>
    <source>
        <strain evidence="1 2">BE316</strain>
    </source>
</reference>
<protein>
    <submittedName>
        <fullName evidence="1">ABC-type uncharacterized transport system substrate-binding protein</fullName>
    </submittedName>
</protein>
<dbReference type="PANTHER" id="PTHR35271">
    <property type="entry name" value="ABC TRANSPORTER, SUBSTRATE-BINDING LIPOPROTEIN-RELATED"/>
    <property type="match status" value="1"/>
</dbReference>
<dbReference type="EMBL" id="JAVDXV010000003">
    <property type="protein sequence ID" value="MDR7332958.1"/>
    <property type="molecule type" value="Genomic_DNA"/>
</dbReference>
<evidence type="ECO:0000313" key="1">
    <source>
        <dbReference type="EMBL" id="MDR7332958.1"/>
    </source>
</evidence>
<dbReference type="Proteomes" id="UP001180825">
    <property type="component" value="Unassembled WGS sequence"/>
</dbReference>
<organism evidence="1 2">
    <name type="scientific">Roseateles asaccharophilus</name>
    <dbReference type="NCBI Taxonomy" id="582607"/>
    <lineage>
        <taxon>Bacteria</taxon>
        <taxon>Pseudomonadati</taxon>
        <taxon>Pseudomonadota</taxon>
        <taxon>Betaproteobacteria</taxon>
        <taxon>Burkholderiales</taxon>
        <taxon>Sphaerotilaceae</taxon>
        <taxon>Roseateles</taxon>
    </lineage>
</organism>
<comment type="caution">
    <text evidence="1">The sequence shown here is derived from an EMBL/GenBank/DDBJ whole genome shotgun (WGS) entry which is preliminary data.</text>
</comment>
<proteinExistence type="predicted"/>